<evidence type="ECO:0000313" key="4">
    <source>
        <dbReference type="EMBL" id="KAH0571674.1"/>
    </source>
</evidence>
<feature type="transmembrane region" description="Helical" evidence="2">
    <location>
        <begin position="650"/>
        <end position="669"/>
    </location>
</feature>
<gene>
    <name evidence="3" type="ORF">SS50377_10690</name>
    <name evidence="4" type="ORF">SS50377_25864</name>
</gene>
<keyword evidence="2" id="KW-1133">Transmembrane helix</keyword>
<sequence>MPLRQPTDDKTTMLEHQITGSIVIDSGIKTIQKLPHNPLKQKKLNIFEQRNKSKPKAKQAQLPLKPPKETVEISQNSFENSVQHLPSVSNFRSPGSVQQTTIRVANPEIQELTELTEDFNTVPRPQLQHSSVAKLNAAFRQKRSIDRSNQSVSDISISQKSAHRSMLPNRAYKLPKTTTFGKREMEVTQDAKKFLLGFSDERIAIALQNFKNGTITTDLRQIQSAIYVSSINTQINDYHKSFIGSDMSSAWPHYLWISLWVMLASCAITLSIVFGWIKVMLEILSYMFYFFISLEYILMFAALKTGQYPTKPVMGEDETVKIRNNKICLIIPVGWGIGGLDEQQKIEKRQGKIDVLTNTIDAANDVFEAQDIFIFHNSSDQVLPDEVMFKCCENRSIYVPIAMGSKSIAAYYGALLGQHLGYEYCIVMDDDTRLPRELGIVLNSDLKDDAYCMAIAASSNDDLSTISNKARLLIGLQDIEYKLSDLAKLTQSNWSNTASVLAPHGAINMWRTNMLTIIMNEHNCIFHGEDYQMGLIMRMKWPKSKLGIISNCIINTVAPATLKELYFQRYTSWDLAAQQFLWGGFCASQRSAHYMQVLFCLPCSVDNIYLRITTLEDVWTVMQDYLRVVLLSYHIITSMVWGIVNIPVMVMYLVVLGSQWVIAWCLQYVKFGKRPDLAVEKQFKLRTVLIFPIYRFCFSFVRVAALCRFMLKFESIKRNATPIKQMNLPQPEVDGGLFCGSKEREDVDVEKIQQVIKMTLEKVQGQRRNFVAGSYIENSFRGKSEKIGREMDIERGNQGEIGNQSGHLNFNDNDTGVDSRNQSQNGIGENGIRNSFIQDKSMRKEGLGRQELDVSVVEEE</sequence>
<dbReference type="OrthoDB" id="2590398at2759"/>
<dbReference type="EMBL" id="AUWU02000006">
    <property type="protein sequence ID" value="KAH0571674.1"/>
    <property type="molecule type" value="Genomic_DNA"/>
</dbReference>
<dbReference type="AlphaFoldDB" id="V6LWT3"/>
<keyword evidence="2" id="KW-0472">Membrane</keyword>
<dbReference type="SUPFAM" id="SSF53448">
    <property type="entry name" value="Nucleotide-diphospho-sugar transferases"/>
    <property type="match status" value="1"/>
</dbReference>
<accession>V6LWT3</accession>
<dbReference type="VEuPathDB" id="GiardiaDB:SS50377_25864"/>
<feature type="compositionally biased region" description="Polar residues" evidence="1">
    <location>
        <begin position="800"/>
        <end position="838"/>
    </location>
</feature>
<name>V6LWT3_9EUKA</name>
<feature type="compositionally biased region" description="Basic and acidic residues" evidence="1">
    <location>
        <begin position="840"/>
        <end position="852"/>
    </location>
</feature>
<keyword evidence="5" id="KW-1185">Reference proteome</keyword>
<keyword evidence="3" id="KW-0808">Transferase</keyword>
<feature type="transmembrane region" description="Helical" evidence="2">
    <location>
        <begin position="283"/>
        <end position="303"/>
    </location>
</feature>
<feature type="transmembrane region" description="Helical" evidence="2">
    <location>
        <begin position="254"/>
        <end position="277"/>
    </location>
</feature>
<keyword evidence="2" id="KW-0812">Transmembrane</keyword>
<evidence type="ECO:0000313" key="5">
    <source>
        <dbReference type="Proteomes" id="UP000018208"/>
    </source>
</evidence>
<evidence type="ECO:0000256" key="2">
    <source>
        <dbReference type="SAM" id="Phobius"/>
    </source>
</evidence>
<dbReference type="EMBL" id="KI545964">
    <property type="protein sequence ID" value="EST49050.1"/>
    <property type="molecule type" value="Genomic_DNA"/>
</dbReference>
<evidence type="ECO:0000256" key="1">
    <source>
        <dbReference type="SAM" id="MobiDB-lite"/>
    </source>
</evidence>
<protein>
    <submittedName>
        <fullName evidence="3">Glycosyl transferase</fullName>
    </submittedName>
    <submittedName>
        <fullName evidence="4">Glycosyltransferase</fullName>
    </submittedName>
</protein>
<dbReference type="GO" id="GO:0016740">
    <property type="term" value="F:transferase activity"/>
    <property type="evidence" value="ECO:0007669"/>
    <property type="project" value="UniProtKB-KW"/>
</dbReference>
<dbReference type="Proteomes" id="UP000018208">
    <property type="component" value="Unassembled WGS sequence"/>
</dbReference>
<reference evidence="4" key="2">
    <citation type="submission" date="2020-12" db="EMBL/GenBank/DDBJ databases">
        <title>New Spironucleus salmonicida genome in near-complete chromosomes.</title>
        <authorList>
            <person name="Xu F."/>
            <person name="Kurt Z."/>
            <person name="Jimenez-Gonzalez A."/>
            <person name="Astvaldsson A."/>
            <person name="Andersson J.O."/>
            <person name="Svard S.G."/>
        </authorList>
    </citation>
    <scope>NUCLEOTIDE SEQUENCE</scope>
    <source>
        <strain evidence="4">ATCC 50377</strain>
    </source>
</reference>
<organism evidence="3">
    <name type="scientific">Spironucleus salmonicida</name>
    <dbReference type="NCBI Taxonomy" id="348837"/>
    <lineage>
        <taxon>Eukaryota</taxon>
        <taxon>Metamonada</taxon>
        <taxon>Diplomonadida</taxon>
        <taxon>Hexamitidae</taxon>
        <taxon>Hexamitinae</taxon>
        <taxon>Spironucleus</taxon>
    </lineage>
</organism>
<feature type="region of interest" description="Disordered" evidence="1">
    <location>
        <begin position="797"/>
        <end position="860"/>
    </location>
</feature>
<reference evidence="3 4" key="1">
    <citation type="journal article" date="2014" name="PLoS Genet.">
        <title>The Genome of Spironucleus salmonicida Highlights a Fish Pathogen Adapted to Fluctuating Environments.</title>
        <authorList>
            <person name="Xu F."/>
            <person name="Jerlstrom-Hultqvist J."/>
            <person name="Einarsson E."/>
            <person name="Astvaldsson A."/>
            <person name="Svard S.G."/>
            <person name="Andersson J.O."/>
        </authorList>
    </citation>
    <scope>NUCLEOTIDE SEQUENCE</scope>
    <source>
        <strain evidence="4">ATCC 50377</strain>
    </source>
</reference>
<evidence type="ECO:0000313" key="3">
    <source>
        <dbReference type="EMBL" id="EST49050.1"/>
    </source>
</evidence>
<dbReference type="InterPro" id="IPR029044">
    <property type="entry name" value="Nucleotide-diphossugar_trans"/>
</dbReference>
<feature type="transmembrane region" description="Helical" evidence="2">
    <location>
        <begin position="689"/>
        <end position="711"/>
    </location>
</feature>
<proteinExistence type="predicted"/>